<organism evidence="2 3">
    <name type="scientific">Helicoverpa armigera</name>
    <name type="common">Cotton bollworm</name>
    <name type="synonym">Heliothis armigera</name>
    <dbReference type="NCBI Taxonomy" id="29058"/>
    <lineage>
        <taxon>Eukaryota</taxon>
        <taxon>Metazoa</taxon>
        <taxon>Ecdysozoa</taxon>
        <taxon>Arthropoda</taxon>
        <taxon>Hexapoda</taxon>
        <taxon>Insecta</taxon>
        <taxon>Pterygota</taxon>
        <taxon>Neoptera</taxon>
        <taxon>Endopterygota</taxon>
        <taxon>Lepidoptera</taxon>
        <taxon>Glossata</taxon>
        <taxon>Ditrysia</taxon>
        <taxon>Noctuoidea</taxon>
        <taxon>Noctuidae</taxon>
        <taxon>Heliothinae</taxon>
        <taxon>Helicoverpa</taxon>
    </lineage>
</organism>
<dbReference type="EMBL" id="KZ150211">
    <property type="protein sequence ID" value="PZC72183.1"/>
    <property type="molecule type" value="Genomic_DNA"/>
</dbReference>
<feature type="compositionally biased region" description="Polar residues" evidence="1">
    <location>
        <begin position="181"/>
        <end position="194"/>
    </location>
</feature>
<feature type="compositionally biased region" description="Basic and acidic residues" evidence="1">
    <location>
        <begin position="78"/>
        <end position="95"/>
    </location>
</feature>
<proteinExistence type="predicted"/>
<feature type="region of interest" description="Disordered" evidence="1">
    <location>
        <begin position="78"/>
        <end position="107"/>
    </location>
</feature>
<evidence type="ECO:0000313" key="3">
    <source>
        <dbReference type="Proteomes" id="UP000249218"/>
    </source>
</evidence>
<keyword evidence="3" id="KW-1185">Reference proteome</keyword>
<feature type="compositionally biased region" description="Basic residues" evidence="1">
    <location>
        <begin position="160"/>
        <end position="171"/>
    </location>
</feature>
<dbReference type="OrthoDB" id="7437158at2759"/>
<protein>
    <submittedName>
        <fullName evidence="2">Uncharacterized protein</fullName>
    </submittedName>
</protein>
<dbReference type="Proteomes" id="UP000249218">
    <property type="component" value="Unassembled WGS sequence"/>
</dbReference>
<reference evidence="2 3" key="1">
    <citation type="journal article" date="2017" name="BMC Biol.">
        <title>Genomic innovations, transcriptional plasticity and gene loss underlying the evolution and divergence of two highly polyphagous and invasive Helicoverpa pest species.</title>
        <authorList>
            <person name="Pearce S.L."/>
            <person name="Clarke D.F."/>
            <person name="East P.D."/>
            <person name="Elfekih S."/>
            <person name="Gordon K.H."/>
            <person name="Jermiin L.S."/>
            <person name="McGaughran A."/>
            <person name="Oakeshott J.G."/>
            <person name="Papanikolaou A."/>
            <person name="Perera O.P."/>
            <person name="Rane R.V."/>
            <person name="Richards S."/>
            <person name="Tay W.T."/>
            <person name="Walsh T.K."/>
            <person name="Anderson A."/>
            <person name="Anderson C.J."/>
            <person name="Asgari S."/>
            <person name="Board P.G."/>
            <person name="Bretschneider A."/>
            <person name="Campbell P.M."/>
            <person name="Chertemps T."/>
            <person name="Christeller J.T."/>
            <person name="Coppin C.W."/>
            <person name="Downes S.J."/>
            <person name="Duan G."/>
            <person name="Farnsworth C.A."/>
            <person name="Good R.T."/>
            <person name="Han L.B."/>
            <person name="Han Y.C."/>
            <person name="Hatje K."/>
            <person name="Horne I."/>
            <person name="Huang Y.P."/>
            <person name="Hughes D.S."/>
            <person name="Jacquin-Joly E."/>
            <person name="James W."/>
            <person name="Jhangiani S."/>
            <person name="Kollmar M."/>
            <person name="Kuwar S.S."/>
            <person name="Li S."/>
            <person name="Liu N.Y."/>
            <person name="Maibeche M.T."/>
            <person name="Miller J.R."/>
            <person name="Montagne N."/>
            <person name="Perry T."/>
            <person name="Qu J."/>
            <person name="Song S.V."/>
            <person name="Sutton G.G."/>
            <person name="Vogel H."/>
            <person name="Walenz B.P."/>
            <person name="Xu W."/>
            <person name="Zhang H.J."/>
            <person name="Zou Z."/>
            <person name="Batterham P."/>
            <person name="Edwards O.R."/>
            <person name="Feyereisen R."/>
            <person name="Gibbs R.A."/>
            <person name="Heckel D.G."/>
            <person name="McGrath A."/>
            <person name="Robin C."/>
            <person name="Scherer S.E."/>
            <person name="Worley K.C."/>
            <person name="Wu Y.D."/>
        </authorList>
    </citation>
    <scope>NUCLEOTIDE SEQUENCE [LARGE SCALE GENOMIC DNA]</scope>
    <source>
        <strain evidence="2">Harm_GR_Male_#8</strain>
        <tissue evidence="2">Whole organism</tissue>
    </source>
</reference>
<accession>A0A2W1BKI0</accession>
<name>A0A2W1BKI0_HELAM</name>
<evidence type="ECO:0000313" key="2">
    <source>
        <dbReference type="EMBL" id="PZC72183.1"/>
    </source>
</evidence>
<feature type="region of interest" description="Disordered" evidence="1">
    <location>
        <begin position="160"/>
        <end position="194"/>
    </location>
</feature>
<evidence type="ECO:0000256" key="1">
    <source>
        <dbReference type="SAM" id="MobiDB-lite"/>
    </source>
</evidence>
<sequence length="232" mass="26563">MPMTKVNLNALSYILKEEMYDDNVKEFIDHVNSLYKDDSKEKFQKVLNELEQYGVKSKRTDDKLEKIIRDGLRNIKSEKNSEESKDDSDATELKNKPKTLKNNAKVGVGKEKLGSAETFDSNSIEFSLERQQQYNTQRYATLYTESITGAPKKTVKKVKKMKSRSKPQKKNYRADSKETPTSDTLFGARQKTTPSALRTKKVDIDLKLKKNDTVNNATSTRLSVYLCSIINL</sequence>
<dbReference type="AlphaFoldDB" id="A0A2W1BKI0"/>
<gene>
    <name evidence="2" type="primary">HaOG211773</name>
    <name evidence="2" type="ORF">B5X24_HaOG211773</name>
</gene>